<sequence>MCIYQAKGRGRRSYGCVCTALLVIPDVPNDDFRDVRKAHHPLVSPANNYTGRDKGRGTRFMPNPELPGCPELRVDHCNRPPRSHLAPSINVGLHQIYPDALQEFEGMRHLWTAWTLGTLSRLNASALKRSTSEDVARSSFAIVSLRRPTLGNPAFVRTNPDGPWMKLGGLFRQLLPLLLRHSVV</sequence>
<dbReference type="AlphaFoldDB" id="A0A166MDY1"/>
<evidence type="ECO:0000256" key="1">
    <source>
        <dbReference type="SAM" id="MobiDB-lite"/>
    </source>
</evidence>
<accession>A0A166MDY1</accession>
<proteinExistence type="predicted"/>
<dbReference type="InParanoid" id="A0A166MDY1"/>
<keyword evidence="3" id="KW-1185">Reference proteome</keyword>
<reference evidence="2 3" key="1">
    <citation type="journal article" date="2016" name="Mol. Biol. Evol.">
        <title>Comparative Genomics of Early-Diverging Mushroom-Forming Fungi Provides Insights into the Origins of Lignocellulose Decay Capabilities.</title>
        <authorList>
            <person name="Nagy L.G."/>
            <person name="Riley R."/>
            <person name="Tritt A."/>
            <person name="Adam C."/>
            <person name="Daum C."/>
            <person name="Floudas D."/>
            <person name="Sun H."/>
            <person name="Yadav J.S."/>
            <person name="Pangilinan J."/>
            <person name="Larsson K.H."/>
            <person name="Matsuura K."/>
            <person name="Barry K."/>
            <person name="Labutti K."/>
            <person name="Kuo R."/>
            <person name="Ohm R.A."/>
            <person name="Bhattacharya S.S."/>
            <person name="Shirouzu T."/>
            <person name="Yoshinaga Y."/>
            <person name="Martin F.M."/>
            <person name="Grigoriev I.V."/>
            <person name="Hibbett D.S."/>
        </authorList>
    </citation>
    <scope>NUCLEOTIDE SEQUENCE [LARGE SCALE GENOMIC DNA]</scope>
    <source>
        <strain evidence="2 3">HHB12029</strain>
    </source>
</reference>
<dbReference type="EMBL" id="KV427348">
    <property type="protein sequence ID" value="KZV77923.1"/>
    <property type="molecule type" value="Genomic_DNA"/>
</dbReference>
<feature type="region of interest" description="Disordered" evidence="1">
    <location>
        <begin position="43"/>
        <end position="65"/>
    </location>
</feature>
<protein>
    <submittedName>
        <fullName evidence="2">Uncharacterized protein</fullName>
    </submittedName>
</protein>
<gene>
    <name evidence="2" type="ORF">EXIGLDRAFT_792271</name>
</gene>
<dbReference type="Proteomes" id="UP000077266">
    <property type="component" value="Unassembled WGS sequence"/>
</dbReference>
<evidence type="ECO:0000313" key="3">
    <source>
        <dbReference type="Proteomes" id="UP000077266"/>
    </source>
</evidence>
<name>A0A166MDY1_EXIGL</name>
<organism evidence="2 3">
    <name type="scientific">Exidia glandulosa HHB12029</name>
    <dbReference type="NCBI Taxonomy" id="1314781"/>
    <lineage>
        <taxon>Eukaryota</taxon>
        <taxon>Fungi</taxon>
        <taxon>Dikarya</taxon>
        <taxon>Basidiomycota</taxon>
        <taxon>Agaricomycotina</taxon>
        <taxon>Agaricomycetes</taxon>
        <taxon>Auriculariales</taxon>
        <taxon>Exidiaceae</taxon>
        <taxon>Exidia</taxon>
    </lineage>
</organism>
<evidence type="ECO:0000313" key="2">
    <source>
        <dbReference type="EMBL" id="KZV77923.1"/>
    </source>
</evidence>